<evidence type="ECO:0000313" key="4">
    <source>
        <dbReference type="Proteomes" id="UP000060630"/>
    </source>
</evidence>
<dbReference type="AlphaFoldDB" id="A0A105YCQ0"/>
<feature type="domain" description="Acyltransferase 3" evidence="2">
    <location>
        <begin position="6"/>
        <end position="335"/>
    </location>
</feature>
<feature type="transmembrane region" description="Helical" evidence="1">
    <location>
        <begin position="319"/>
        <end position="339"/>
    </location>
</feature>
<organism evidence="3 4">
    <name type="scientific">Burkholderia ubonensis</name>
    <dbReference type="NCBI Taxonomy" id="101571"/>
    <lineage>
        <taxon>Bacteria</taxon>
        <taxon>Pseudomonadati</taxon>
        <taxon>Pseudomonadota</taxon>
        <taxon>Betaproteobacteria</taxon>
        <taxon>Burkholderiales</taxon>
        <taxon>Burkholderiaceae</taxon>
        <taxon>Burkholderia</taxon>
        <taxon>Burkholderia cepacia complex</taxon>
    </lineage>
</organism>
<dbReference type="Pfam" id="PF01757">
    <property type="entry name" value="Acyl_transf_3"/>
    <property type="match status" value="1"/>
</dbReference>
<feature type="transmembrane region" description="Helical" evidence="1">
    <location>
        <begin position="232"/>
        <end position="249"/>
    </location>
</feature>
<feature type="transmembrane region" description="Helical" evidence="1">
    <location>
        <begin position="37"/>
        <end position="56"/>
    </location>
</feature>
<feature type="transmembrane region" description="Helical" evidence="1">
    <location>
        <begin position="255"/>
        <end position="273"/>
    </location>
</feature>
<keyword evidence="1" id="KW-1133">Transmembrane helix</keyword>
<keyword evidence="1" id="KW-0812">Transmembrane</keyword>
<dbReference type="EMBL" id="LPHD01000052">
    <property type="protein sequence ID" value="KWA83562.1"/>
    <property type="molecule type" value="Genomic_DNA"/>
</dbReference>
<feature type="transmembrane region" description="Helical" evidence="1">
    <location>
        <begin position="12"/>
        <end position="31"/>
    </location>
</feature>
<evidence type="ECO:0000259" key="2">
    <source>
        <dbReference type="Pfam" id="PF01757"/>
    </source>
</evidence>
<dbReference type="GO" id="GO:0016747">
    <property type="term" value="F:acyltransferase activity, transferring groups other than amino-acyl groups"/>
    <property type="evidence" value="ECO:0007669"/>
    <property type="project" value="InterPro"/>
</dbReference>
<gene>
    <name evidence="3" type="ORF">WL29_24435</name>
</gene>
<evidence type="ECO:0000313" key="3">
    <source>
        <dbReference type="EMBL" id="KWA83562.1"/>
    </source>
</evidence>
<dbReference type="RefSeq" id="WP_059486580.1">
    <property type="nucleotide sequence ID" value="NZ_LOVP01000031.1"/>
</dbReference>
<dbReference type="Proteomes" id="UP000060630">
    <property type="component" value="Unassembled WGS sequence"/>
</dbReference>
<sequence length="369" mass="40501">MRKTNLSLEGLRGAAAVFVVLFHMHFSLPGLEVTRNGYLAVDLFFVLSGFVIANAYSARIDNPNQLTSFIVRRFGRLWPTHMTASVLCYLVPSAIYAALTSMHADIPQPTLPTVGEVLGIVFMTQGLHLFDHDIGTAVSWSSSDEFYVYLMFGVVCLALRNRQRIAAFISLALTGYAIAIWSSLNSQLCIEHRLCLDLTFDYGWARCIAGFFIGALIAEYRDRCWVVAAARTPVQTIAFVAAVLLIMFADLVRGSAFLAPIVFGVLIASLGRDTGPVARLFQTRFAQYLGALSYSLYLGHAIFRPLLSAASNILTSPSAHLVEGTLFLMASFALAYRMNQIVEIPFRRRFNAWSAAAFQAPAPTGTAAD</sequence>
<keyword evidence="1" id="KW-0472">Membrane</keyword>
<feature type="transmembrane region" description="Helical" evidence="1">
    <location>
        <begin position="137"/>
        <end position="158"/>
    </location>
</feature>
<proteinExistence type="predicted"/>
<accession>A0A105YCQ0</accession>
<evidence type="ECO:0000256" key="1">
    <source>
        <dbReference type="SAM" id="Phobius"/>
    </source>
</evidence>
<dbReference type="InterPro" id="IPR002656">
    <property type="entry name" value="Acyl_transf_3_dom"/>
</dbReference>
<dbReference type="InterPro" id="IPR050879">
    <property type="entry name" value="Acyltransferase_3"/>
</dbReference>
<name>A0A105YCQ0_9BURK</name>
<feature type="transmembrane region" description="Helical" evidence="1">
    <location>
        <begin position="203"/>
        <end position="220"/>
    </location>
</feature>
<comment type="caution">
    <text evidence="3">The sequence shown here is derived from an EMBL/GenBank/DDBJ whole genome shotgun (WGS) entry which is preliminary data.</text>
</comment>
<dbReference type="PANTHER" id="PTHR23028">
    <property type="entry name" value="ACETYLTRANSFERASE"/>
    <property type="match status" value="1"/>
</dbReference>
<feature type="transmembrane region" description="Helical" evidence="1">
    <location>
        <begin position="165"/>
        <end position="183"/>
    </location>
</feature>
<protein>
    <recommendedName>
        <fullName evidence="2">Acyltransferase 3 domain-containing protein</fullName>
    </recommendedName>
</protein>
<feature type="transmembrane region" description="Helical" evidence="1">
    <location>
        <begin position="77"/>
        <end position="99"/>
    </location>
</feature>
<reference evidence="3 4" key="1">
    <citation type="submission" date="2015-11" db="EMBL/GenBank/DDBJ databases">
        <title>Expanding the genomic diversity of Burkholderia species for the development of highly accurate diagnostics.</title>
        <authorList>
            <person name="Sahl J."/>
            <person name="Keim P."/>
            <person name="Wagner D."/>
        </authorList>
    </citation>
    <scope>NUCLEOTIDE SEQUENCE [LARGE SCALE GENOMIC DNA]</scope>
    <source>
        <strain evidence="3 4">MSMB2087WGS</strain>
    </source>
</reference>
<feature type="transmembrane region" description="Helical" evidence="1">
    <location>
        <begin position="285"/>
        <end position="307"/>
    </location>
</feature>